<evidence type="ECO:0000313" key="3">
    <source>
        <dbReference type="Proteomes" id="UP000232122"/>
    </source>
</evidence>
<name>A0A2N0BFW8_9LEPT</name>
<evidence type="ECO:0000313" key="2">
    <source>
        <dbReference type="EMBL" id="PJZ92240.1"/>
    </source>
</evidence>
<protein>
    <submittedName>
        <fullName evidence="2">Uncharacterized protein</fullName>
    </submittedName>
</protein>
<proteinExistence type="predicted"/>
<accession>A0A2N0BFW8</accession>
<reference evidence="1" key="3">
    <citation type="submission" date="2023-10" db="EMBL/GenBank/DDBJ databases">
        <authorList>
            <person name="Picardeau M."/>
            <person name="Thibeaux R."/>
        </authorList>
    </citation>
    <scope>NUCLEOTIDE SEQUENCE</scope>
    <source>
        <strain evidence="1">ATI7-C-A5</strain>
    </source>
</reference>
<keyword evidence="3" id="KW-1185">Reference proteome</keyword>
<dbReference type="NCBIfam" id="NF047692">
    <property type="entry name" value="LIC11631_fam"/>
    <property type="match status" value="1"/>
</dbReference>
<dbReference type="OrthoDB" id="340768at2"/>
<comment type="caution">
    <text evidence="2">The sequence shown here is derived from an EMBL/GenBank/DDBJ whole genome shotgun (WGS) entry which is preliminary data.</text>
</comment>
<accession>A0A2N0B6S7</accession>
<evidence type="ECO:0000313" key="1">
    <source>
        <dbReference type="EMBL" id="MDV6237082.1"/>
    </source>
</evidence>
<organism evidence="2">
    <name type="scientific">Leptospira ellisii</name>
    <dbReference type="NCBI Taxonomy" id="2023197"/>
    <lineage>
        <taxon>Bacteria</taxon>
        <taxon>Pseudomonadati</taxon>
        <taxon>Spirochaetota</taxon>
        <taxon>Spirochaetia</taxon>
        <taxon>Leptospirales</taxon>
        <taxon>Leptospiraceae</taxon>
        <taxon>Leptospira</taxon>
    </lineage>
</organism>
<sequence>MAGTQKKIRKSSLFEPSGHGDLYALDNLYLSPLRENEVWNFSKVAEFSPLNLGFLYMRSILALETSPEPIVAGGFTPSFIKGLSKVGKMELWDRLKIEGFIPRVLGSEFPLQLDLGIHPILESVLASYERELFEEWNPPAVTIQGIWDKKSLLIAGVALPENEKNTPTLLKELIGNLSGISGKFYLRTEKHSYLCLKKEPDMIGPVFFQEKEPIWNSFVFLILEKESSQT</sequence>
<dbReference type="AlphaFoldDB" id="A0A2N0BFW8"/>
<dbReference type="EMBL" id="NPEF02000019">
    <property type="protein sequence ID" value="MDV6237082.1"/>
    <property type="molecule type" value="Genomic_DNA"/>
</dbReference>
<reference evidence="2" key="1">
    <citation type="submission" date="2017-07" db="EMBL/GenBank/DDBJ databases">
        <title>Leptospira spp. isolated from tropical soils.</title>
        <authorList>
            <person name="Thibeaux R."/>
            <person name="Iraola G."/>
            <person name="Ferres I."/>
            <person name="Bierque E."/>
            <person name="Girault D."/>
            <person name="Soupe-Gilbert M.-E."/>
            <person name="Picardeau M."/>
            <person name="Goarant C."/>
        </authorList>
    </citation>
    <scope>NUCLEOTIDE SEQUENCE [LARGE SCALE GENOMIC DNA]</scope>
    <source>
        <strain evidence="2">ATI7-C-A5</strain>
    </source>
</reference>
<dbReference type="RefSeq" id="WP_100748292.1">
    <property type="nucleotide sequence ID" value="NZ_NPEF02000019.1"/>
</dbReference>
<reference evidence="1 3" key="2">
    <citation type="journal article" date="2018" name="Microb. Genom.">
        <title>Deciphering the unexplored Leptospira diversity from soils uncovers genomic evolution to virulence.</title>
        <authorList>
            <person name="Thibeaux R."/>
            <person name="Iraola G."/>
            <person name="Ferres I."/>
            <person name="Bierque E."/>
            <person name="Girault D."/>
            <person name="Soupe-Gilbert M.E."/>
            <person name="Picardeau M."/>
            <person name="Goarant C."/>
        </authorList>
    </citation>
    <scope>NUCLEOTIDE SEQUENCE [LARGE SCALE GENOMIC DNA]</scope>
    <source>
        <strain evidence="1 3">ATI7-C-A5</strain>
    </source>
</reference>
<dbReference type="Proteomes" id="UP000232122">
    <property type="component" value="Unassembled WGS sequence"/>
</dbReference>
<gene>
    <name evidence="1" type="ORF">CH379_015735</name>
    <name evidence="2" type="ORF">CH379_14275</name>
</gene>
<dbReference type="EMBL" id="NPEF01000157">
    <property type="protein sequence ID" value="PJZ92240.1"/>
    <property type="molecule type" value="Genomic_DNA"/>
</dbReference>